<evidence type="ECO:0000313" key="3">
    <source>
        <dbReference type="Proteomes" id="UP000053105"/>
    </source>
</evidence>
<gene>
    <name evidence="2" type="ORF">WN51_05513</name>
</gene>
<protein>
    <recommendedName>
        <fullName evidence="1">DUF4817 domain-containing protein</fullName>
    </recommendedName>
</protein>
<reference evidence="2 3" key="1">
    <citation type="submission" date="2015-07" db="EMBL/GenBank/DDBJ databases">
        <title>The genome of Melipona quadrifasciata.</title>
        <authorList>
            <person name="Pan H."/>
            <person name="Kapheim K."/>
        </authorList>
    </citation>
    <scope>NUCLEOTIDE SEQUENCE [LARGE SCALE GENOMIC DNA]</scope>
    <source>
        <strain evidence="2">0111107301</strain>
        <tissue evidence="2">Whole body</tissue>
    </source>
</reference>
<sequence>MLSVFNECGKSVRKTERLYEERFPNRICPSRETFRYLQKTITLAWTLSWNVSPENLGHMAALSSKQEINKALDRGLMHGTNFPEHNIENTFFMIRFTLALKIEIFSLGDPLKLMTLVRHFIEFRTLKLDDENCEIIMIINRLKLEHYSHAYLLTQTGLIRVGTDTTTLSWNVSPENLGHMAALSPKQETNNALDRGLMHGANFPEHVRNPGQRDRPRRPRIVHYFETIVWTFRKKVPRRMMQRSMQNDDFWITLIFE</sequence>
<dbReference type="AlphaFoldDB" id="A0A0M8ZSI2"/>
<name>A0A0M8ZSI2_9HYME</name>
<keyword evidence="3" id="KW-1185">Reference proteome</keyword>
<dbReference type="EMBL" id="KQ435871">
    <property type="protein sequence ID" value="KOX70235.1"/>
    <property type="molecule type" value="Genomic_DNA"/>
</dbReference>
<proteinExistence type="predicted"/>
<feature type="domain" description="DUF4817" evidence="1">
    <location>
        <begin position="6"/>
        <end position="37"/>
    </location>
</feature>
<dbReference type="Pfam" id="PF16087">
    <property type="entry name" value="DUF4817"/>
    <property type="match status" value="1"/>
</dbReference>
<accession>A0A0M8ZSI2</accession>
<dbReference type="InterPro" id="IPR032135">
    <property type="entry name" value="DUF4817"/>
</dbReference>
<organism evidence="2 3">
    <name type="scientific">Melipona quadrifasciata</name>
    <dbReference type="NCBI Taxonomy" id="166423"/>
    <lineage>
        <taxon>Eukaryota</taxon>
        <taxon>Metazoa</taxon>
        <taxon>Ecdysozoa</taxon>
        <taxon>Arthropoda</taxon>
        <taxon>Hexapoda</taxon>
        <taxon>Insecta</taxon>
        <taxon>Pterygota</taxon>
        <taxon>Neoptera</taxon>
        <taxon>Endopterygota</taxon>
        <taxon>Hymenoptera</taxon>
        <taxon>Apocrita</taxon>
        <taxon>Aculeata</taxon>
        <taxon>Apoidea</taxon>
        <taxon>Anthophila</taxon>
        <taxon>Apidae</taxon>
        <taxon>Melipona</taxon>
    </lineage>
</organism>
<evidence type="ECO:0000259" key="1">
    <source>
        <dbReference type="Pfam" id="PF16087"/>
    </source>
</evidence>
<dbReference type="Proteomes" id="UP000053105">
    <property type="component" value="Unassembled WGS sequence"/>
</dbReference>
<evidence type="ECO:0000313" key="2">
    <source>
        <dbReference type="EMBL" id="KOX70235.1"/>
    </source>
</evidence>